<protein>
    <recommendedName>
        <fullName evidence="3">Cation-transporting P-type ATPase N-terminal domain-containing protein</fullName>
    </recommendedName>
</protein>
<geneLocation type="plasmid" evidence="1 2">
    <name>pP36_c</name>
</geneLocation>
<gene>
    <name evidence="1" type="ORF">PhaeoP36_03860</name>
</gene>
<organism evidence="1 2">
    <name type="scientific">Phaeobacter piscinae</name>
    <dbReference type="NCBI Taxonomy" id="1580596"/>
    <lineage>
        <taxon>Bacteria</taxon>
        <taxon>Pseudomonadati</taxon>
        <taxon>Pseudomonadota</taxon>
        <taxon>Alphaproteobacteria</taxon>
        <taxon>Rhodobacterales</taxon>
        <taxon>Roseobacteraceae</taxon>
        <taxon>Phaeobacter</taxon>
    </lineage>
</organism>
<dbReference type="EMBL" id="CP010646">
    <property type="protein sequence ID" value="ATG37936.1"/>
    <property type="molecule type" value="Genomic_DNA"/>
</dbReference>
<evidence type="ECO:0000313" key="2">
    <source>
        <dbReference type="Proteomes" id="UP000218891"/>
    </source>
</evidence>
<name>A0ABM6PJL3_9RHOB</name>
<accession>A0ABM6PJL3</accession>
<reference evidence="1 2" key="4">
    <citation type="journal article" date="2018" name="Environ. Microbiol. Rep.">
        <title>Phylogenetic distribution of roseobacticides in the Roseobacter group and their effect on microalgae.</title>
        <authorList>
            <person name="Sonnenschein E.C."/>
            <person name="Phippen C.B."/>
            <person name="Bentzon-Tilia M."/>
            <person name="Rasmussen S.A."/>
            <person name="Nielsen K.F."/>
            <person name="Gram L."/>
        </authorList>
    </citation>
    <scope>NUCLEOTIDE SEQUENCE [LARGE SCALE GENOMIC DNA]</scope>
    <source>
        <strain evidence="1 2">P36</strain>
    </source>
</reference>
<evidence type="ECO:0000313" key="1">
    <source>
        <dbReference type="EMBL" id="ATG37936.1"/>
    </source>
</evidence>
<proteinExistence type="predicted"/>
<reference evidence="1 2" key="3">
    <citation type="journal article" date="2017" name="Int. J. Syst. Evol. Microbiol.">
        <title>Adaptation of Surface-Associated Bacteria to the Open Ocean: A Genomically Distinct Subpopulation of Phaeobacter gallaeciensis Colonizes Pacific Mesozooplankton.</title>
        <authorList>
            <person name="Freese H.M."/>
            <person name="Methner A."/>
            <person name="Overmann J."/>
        </authorList>
    </citation>
    <scope>NUCLEOTIDE SEQUENCE [LARGE SCALE GENOMIC DNA]</scope>
    <source>
        <strain evidence="1 2">P36</strain>
    </source>
</reference>
<sequence length="89" mass="9868">MSAKDVSNLQLRARQRLNPSLHPSALKLHQQLVGAGGVADQLGCSMGEARRRAQFGVCEQNLDHADVCPRFKKIGRKALTRDARCQRKC</sequence>
<keyword evidence="1" id="KW-0614">Plasmid</keyword>
<dbReference type="Proteomes" id="UP000218891">
    <property type="component" value="Plasmid pP36_c"/>
</dbReference>
<reference evidence="1 2" key="2">
    <citation type="journal article" date="2017" name="Genome Biol. Evol.">
        <title>Trajectories and Drivers of Genome Evolution in Surface-Associated Marine Phaeobacter.</title>
        <authorList>
            <person name="Freese H.M."/>
            <person name="Sikorski J."/>
            <person name="Bunk B."/>
            <person name="Scheuner C."/>
            <person name="Meier-Kolthoff J.P."/>
            <person name="Sproer C."/>
            <person name="Gram L."/>
            <person name="Overmann J."/>
        </authorList>
    </citation>
    <scope>NUCLEOTIDE SEQUENCE [LARGE SCALE GENOMIC DNA]</scope>
    <source>
        <strain evidence="1 2">P36</strain>
    </source>
</reference>
<keyword evidence="2" id="KW-1185">Reference proteome</keyword>
<reference evidence="1 2" key="1">
    <citation type="journal article" date="2017" name="Front. Microbiol.">
        <title>Phaeobacter piscinae sp. nov., a species of the Roseobacter group and potential aquaculture probiont.</title>
        <authorList>
            <person name="Sonnenschein E.C."/>
            <person name="Phippen C.B.W."/>
            <person name="Nielsen K.F."/>
            <person name="Mateiu R.V."/>
            <person name="Melchiorsen J."/>
            <person name="Gram L."/>
            <person name="Overmann J."/>
            <person name="Freese H.M."/>
        </authorList>
    </citation>
    <scope>NUCLEOTIDE SEQUENCE [LARGE SCALE GENOMIC DNA]</scope>
    <source>
        <strain evidence="1 2">P36</strain>
    </source>
</reference>
<evidence type="ECO:0008006" key="3">
    <source>
        <dbReference type="Google" id="ProtNLM"/>
    </source>
</evidence>